<dbReference type="InterPro" id="IPR014002">
    <property type="entry name" value="Agenet_dom_plant"/>
</dbReference>
<feature type="region of interest" description="Disordered" evidence="1">
    <location>
        <begin position="228"/>
        <end position="262"/>
    </location>
</feature>
<dbReference type="EMBL" id="OX465086">
    <property type="protein sequence ID" value="CAI9261515.1"/>
    <property type="molecule type" value="Genomic_DNA"/>
</dbReference>
<feature type="region of interest" description="Disordered" evidence="1">
    <location>
        <begin position="189"/>
        <end position="210"/>
    </location>
</feature>
<name>A0AA35UZ04_LACSI</name>
<dbReference type="SMART" id="SM00743">
    <property type="entry name" value="Agenet"/>
    <property type="match status" value="1"/>
</dbReference>
<dbReference type="InterPro" id="IPR008395">
    <property type="entry name" value="Agenet-like_dom"/>
</dbReference>
<dbReference type="PANTHER" id="PTHR36805">
    <property type="entry name" value="AGENET DOMAIN-CONTAINING PROTEIN"/>
    <property type="match status" value="1"/>
</dbReference>
<feature type="compositionally biased region" description="Basic and acidic residues" evidence="1">
    <location>
        <begin position="234"/>
        <end position="245"/>
    </location>
</feature>
<evidence type="ECO:0000313" key="4">
    <source>
        <dbReference type="Proteomes" id="UP001177003"/>
    </source>
</evidence>
<dbReference type="PANTHER" id="PTHR36805:SF7">
    <property type="entry name" value="AGENET DOMAIN-CONTAINING PROTEIN"/>
    <property type="match status" value="1"/>
</dbReference>
<evidence type="ECO:0000259" key="2">
    <source>
        <dbReference type="SMART" id="SM00743"/>
    </source>
</evidence>
<organism evidence="3 4">
    <name type="scientific">Lactuca saligna</name>
    <name type="common">Willowleaf lettuce</name>
    <dbReference type="NCBI Taxonomy" id="75948"/>
    <lineage>
        <taxon>Eukaryota</taxon>
        <taxon>Viridiplantae</taxon>
        <taxon>Streptophyta</taxon>
        <taxon>Embryophyta</taxon>
        <taxon>Tracheophyta</taxon>
        <taxon>Spermatophyta</taxon>
        <taxon>Magnoliopsida</taxon>
        <taxon>eudicotyledons</taxon>
        <taxon>Gunneridae</taxon>
        <taxon>Pentapetalae</taxon>
        <taxon>asterids</taxon>
        <taxon>campanulids</taxon>
        <taxon>Asterales</taxon>
        <taxon>Asteraceae</taxon>
        <taxon>Cichorioideae</taxon>
        <taxon>Cichorieae</taxon>
        <taxon>Lactucinae</taxon>
        <taxon>Lactuca</taxon>
    </lineage>
</organism>
<dbReference type="AlphaFoldDB" id="A0AA35UZ04"/>
<dbReference type="Pfam" id="PF05641">
    <property type="entry name" value="Agenet"/>
    <property type="match status" value="1"/>
</dbReference>
<protein>
    <recommendedName>
        <fullName evidence="2">Agenet domain-containing protein</fullName>
    </recommendedName>
</protein>
<accession>A0AA35UZ04</accession>
<dbReference type="Proteomes" id="UP001177003">
    <property type="component" value="Chromosome 0"/>
</dbReference>
<keyword evidence="4" id="KW-1185">Reference proteome</keyword>
<feature type="domain" description="Agenet" evidence="2">
    <location>
        <begin position="106"/>
        <end position="166"/>
    </location>
</feature>
<sequence>MEKPDDLKFEAGQLAESKTFEDGFRGAWFRCKIKDINLNQILAEYFDFVDKVVIEWTKIYELPHYGRKSKQIKKQLMVRPPYPKMYLKNETPPVNSITEVCVVIDGEWKVGDLIDWSTDDCYWSARIIKILSDDEVQIELPMPPAGQGGIYDAFCKDLRPSLNWTPLEGWTFPTMRGQASCSAQLIFPSQQGMDSESREDEVASPQNASSTSRISVISLAAPIEEEEALQSQEVKTDGDDVEKVSSSDSISTMRVEENKTDSISTMRVEENKTDDDAWDDVDHNMIDLNIMHEETLEASILDLEELANRIKWLKSILDTSRSNSGSWKFEGES</sequence>
<reference evidence="3" key="1">
    <citation type="submission" date="2023-04" db="EMBL/GenBank/DDBJ databases">
        <authorList>
            <person name="Vijverberg K."/>
            <person name="Xiong W."/>
            <person name="Schranz E."/>
        </authorList>
    </citation>
    <scope>NUCLEOTIDE SEQUENCE</scope>
</reference>
<evidence type="ECO:0000256" key="1">
    <source>
        <dbReference type="SAM" id="MobiDB-lite"/>
    </source>
</evidence>
<evidence type="ECO:0000313" key="3">
    <source>
        <dbReference type="EMBL" id="CAI9261515.1"/>
    </source>
</evidence>
<proteinExistence type="predicted"/>
<gene>
    <name evidence="3" type="ORF">LSALG_LOCUS2301</name>
</gene>